<reference evidence="2" key="1">
    <citation type="submission" date="2019-08" db="EMBL/GenBank/DDBJ databases">
        <authorList>
            <person name="Kucharzyk K."/>
            <person name="Murdoch R.W."/>
            <person name="Higgins S."/>
            <person name="Loffler F."/>
        </authorList>
    </citation>
    <scope>NUCLEOTIDE SEQUENCE</scope>
</reference>
<feature type="domain" description="LD-carboxypeptidase C-terminal" evidence="1">
    <location>
        <begin position="4"/>
        <end position="43"/>
    </location>
</feature>
<comment type="caution">
    <text evidence="2">The sequence shown here is derived from an EMBL/GenBank/DDBJ whole genome shotgun (WGS) entry which is preliminary data.</text>
</comment>
<organism evidence="2">
    <name type="scientific">bioreactor metagenome</name>
    <dbReference type="NCBI Taxonomy" id="1076179"/>
    <lineage>
        <taxon>unclassified sequences</taxon>
        <taxon>metagenomes</taxon>
        <taxon>ecological metagenomes</taxon>
    </lineage>
</organism>
<dbReference type="Gene3D" id="3.50.30.60">
    <property type="entry name" value="LD-carboxypeptidase A C-terminal domain-like"/>
    <property type="match status" value="1"/>
</dbReference>
<proteinExistence type="predicted"/>
<dbReference type="Pfam" id="PF17676">
    <property type="entry name" value="Peptidase_S66C"/>
    <property type="match status" value="1"/>
</dbReference>
<accession>A0A645H1V6</accession>
<evidence type="ECO:0000313" key="2">
    <source>
        <dbReference type="EMBL" id="MPN30324.1"/>
    </source>
</evidence>
<dbReference type="AlphaFoldDB" id="A0A645H1V6"/>
<protein>
    <recommendedName>
        <fullName evidence="1">LD-carboxypeptidase C-terminal domain-containing protein</fullName>
    </recommendedName>
</protein>
<dbReference type="InterPro" id="IPR027461">
    <property type="entry name" value="Carboxypeptidase_A_C_sf"/>
</dbReference>
<gene>
    <name evidence="2" type="ORF">SDC9_177795</name>
</gene>
<sequence length="53" mass="5878">MYSALYESIASVVAGYAFPVCFDFPVGHVKHNFPLVMGKTAKLVVKDNQVIFK</sequence>
<dbReference type="InterPro" id="IPR040921">
    <property type="entry name" value="Peptidase_S66C"/>
</dbReference>
<name>A0A645H1V6_9ZZZZ</name>
<evidence type="ECO:0000259" key="1">
    <source>
        <dbReference type="Pfam" id="PF17676"/>
    </source>
</evidence>
<dbReference type="EMBL" id="VSSQ01081398">
    <property type="protein sequence ID" value="MPN30324.1"/>
    <property type="molecule type" value="Genomic_DNA"/>
</dbReference>
<dbReference type="SUPFAM" id="SSF141986">
    <property type="entry name" value="LD-carboxypeptidase A C-terminal domain-like"/>
    <property type="match status" value="1"/>
</dbReference>